<feature type="transmembrane region" description="Helical" evidence="9">
    <location>
        <begin position="74"/>
        <end position="97"/>
    </location>
</feature>
<keyword evidence="2" id="KW-1003">Cell membrane</keyword>
<evidence type="ECO:0000313" key="12">
    <source>
        <dbReference type="Proteomes" id="UP000192578"/>
    </source>
</evidence>
<dbReference type="Pfam" id="PF00001">
    <property type="entry name" value="7tm_1"/>
    <property type="match status" value="1"/>
</dbReference>
<dbReference type="OrthoDB" id="5950040at2759"/>
<keyword evidence="6 9" id="KW-0472">Membrane</keyword>
<dbReference type="Gene3D" id="1.20.1070.10">
    <property type="entry name" value="Rhodopsin 7-helix transmembrane proteins"/>
    <property type="match status" value="1"/>
</dbReference>
<dbReference type="PANTHER" id="PTHR24228">
    <property type="entry name" value="B2 BRADYKININ RECEPTOR/ANGIOTENSIN II RECEPTOR"/>
    <property type="match status" value="1"/>
</dbReference>
<evidence type="ECO:0000256" key="7">
    <source>
        <dbReference type="ARBA" id="ARBA00023170"/>
    </source>
</evidence>
<evidence type="ECO:0000256" key="6">
    <source>
        <dbReference type="ARBA" id="ARBA00023136"/>
    </source>
</evidence>
<evidence type="ECO:0000256" key="5">
    <source>
        <dbReference type="ARBA" id="ARBA00023040"/>
    </source>
</evidence>
<evidence type="ECO:0000313" key="11">
    <source>
        <dbReference type="EMBL" id="OQV12404.1"/>
    </source>
</evidence>
<feature type="domain" description="G-protein coupled receptors family 1 profile" evidence="10">
    <location>
        <begin position="45"/>
        <end position="337"/>
    </location>
</feature>
<keyword evidence="4 9" id="KW-1133">Transmembrane helix</keyword>
<dbReference type="InterPro" id="IPR000276">
    <property type="entry name" value="GPCR_Rhodpsn"/>
</dbReference>
<feature type="transmembrane region" description="Helical" evidence="9">
    <location>
        <begin position="29"/>
        <end position="54"/>
    </location>
</feature>
<accession>A0A1W0WB20</accession>
<evidence type="ECO:0000256" key="3">
    <source>
        <dbReference type="ARBA" id="ARBA00022692"/>
    </source>
</evidence>
<dbReference type="Proteomes" id="UP000192578">
    <property type="component" value="Unassembled WGS sequence"/>
</dbReference>
<keyword evidence="12" id="KW-1185">Reference proteome</keyword>
<comment type="caution">
    <text evidence="11">The sequence shown here is derived from an EMBL/GenBank/DDBJ whole genome shotgun (WGS) entry which is preliminary data.</text>
</comment>
<dbReference type="EMBL" id="MTYJ01000146">
    <property type="protein sequence ID" value="OQV12404.1"/>
    <property type="molecule type" value="Genomic_DNA"/>
</dbReference>
<evidence type="ECO:0000256" key="4">
    <source>
        <dbReference type="ARBA" id="ARBA00022989"/>
    </source>
</evidence>
<keyword evidence="8" id="KW-0807">Transducer</keyword>
<dbReference type="PANTHER" id="PTHR24228:SF74">
    <property type="entry name" value="G-PROTEIN COUPLED RECEPTORS FAMILY 1 PROFILE DOMAIN-CONTAINING PROTEIN"/>
    <property type="match status" value="1"/>
</dbReference>
<evidence type="ECO:0000256" key="9">
    <source>
        <dbReference type="SAM" id="Phobius"/>
    </source>
</evidence>
<organism evidence="11 12">
    <name type="scientific">Hypsibius exemplaris</name>
    <name type="common">Freshwater tardigrade</name>
    <dbReference type="NCBI Taxonomy" id="2072580"/>
    <lineage>
        <taxon>Eukaryota</taxon>
        <taxon>Metazoa</taxon>
        <taxon>Ecdysozoa</taxon>
        <taxon>Tardigrada</taxon>
        <taxon>Eutardigrada</taxon>
        <taxon>Parachela</taxon>
        <taxon>Hypsibioidea</taxon>
        <taxon>Hypsibiidae</taxon>
        <taxon>Hypsibius</taxon>
    </lineage>
</organism>
<dbReference type="GO" id="GO:0004930">
    <property type="term" value="F:G protein-coupled receptor activity"/>
    <property type="evidence" value="ECO:0007669"/>
    <property type="project" value="UniProtKB-KW"/>
</dbReference>
<keyword evidence="7" id="KW-0675">Receptor</keyword>
<dbReference type="InterPro" id="IPR017452">
    <property type="entry name" value="GPCR_Rhodpsn_7TM"/>
</dbReference>
<keyword evidence="5" id="KW-0297">G-protein coupled receptor</keyword>
<reference evidence="12" key="1">
    <citation type="submission" date="2017-01" db="EMBL/GenBank/DDBJ databases">
        <title>Comparative genomics of anhydrobiosis in the tardigrade Hypsibius dujardini.</title>
        <authorList>
            <person name="Yoshida Y."/>
            <person name="Koutsovoulos G."/>
            <person name="Laetsch D."/>
            <person name="Stevens L."/>
            <person name="Kumar S."/>
            <person name="Horikawa D."/>
            <person name="Ishino K."/>
            <person name="Komine S."/>
            <person name="Tomita M."/>
            <person name="Blaxter M."/>
            <person name="Arakawa K."/>
        </authorList>
    </citation>
    <scope>NUCLEOTIDE SEQUENCE [LARGE SCALE GENOMIC DNA]</scope>
    <source>
        <strain evidence="12">Z151</strain>
    </source>
</reference>
<feature type="transmembrane region" description="Helical" evidence="9">
    <location>
        <begin position="161"/>
        <end position="181"/>
    </location>
</feature>
<dbReference type="SUPFAM" id="SSF81321">
    <property type="entry name" value="Family A G protein-coupled receptor-like"/>
    <property type="match status" value="1"/>
</dbReference>
<dbReference type="AlphaFoldDB" id="A0A1W0WB20"/>
<evidence type="ECO:0000256" key="1">
    <source>
        <dbReference type="ARBA" id="ARBA00004651"/>
    </source>
</evidence>
<evidence type="ECO:0000259" key="10">
    <source>
        <dbReference type="PROSITE" id="PS50262"/>
    </source>
</evidence>
<feature type="transmembrane region" description="Helical" evidence="9">
    <location>
        <begin position="213"/>
        <end position="235"/>
    </location>
</feature>
<evidence type="ECO:0000256" key="2">
    <source>
        <dbReference type="ARBA" id="ARBA00022475"/>
    </source>
</evidence>
<dbReference type="CDD" id="cd00637">
    <property type="entry name" value="7tm_classA_rhodopsin-like"/>
    <property type="match status" value="1"/>
</dbReference>
<name>A0A1W0WB20_HYPEX</name>
<keyword evidence="3 9" id="KW-0812">Transmembrane</keyword>
<proteinExistence type="predicted"/>
<protein>
    <recommendedName>
        <fullName evidence="10">G-protein coupled receptors family 1 profile domain-containing protein</fullName>
    </recommendedName>
</protein>
<gene>
    <name evidence="11" type="ORF">BV898_13355</name>
</gene>
<feature type="transmembrane region" description="Helical" evidence="9">
    <location>
        <begin position="323"/>
        <end position="344"/>
    </location>
</feature>
<feature type="transmembrane region" description="Helical" evidence="9">
    <location>
        <begin position="282"/>
        <end position="303"/>
    </location>
</feature>
<dbReference type="PROSITE" id="PS50262">
    <property type="entry name" value="G_PROTEIN_RECEP_F1_2"/>
    <property type="match status" value="1"/>
</dbReference>
<sequence>MANRSGNFTVALDNDTAVRKSLTNRADNLIAGYTYIVLSIVGFTGSILCVWAIFTRRALRCPQARPRMTTITSIQPIFVSLCMSSLIFSVVCAFQAYSTLAGRRNFLAEPANDPLCQLIAFAYYMISPVDQLQHAALASHRFFAIVATSDRFARLRSRTCTAILVAVPWFLAALSGVLPFFHVGLDYGYNDELDRCFIVQVHTWRYVQFNKTFFIIFSLGSIVVCYTAIAVKVAVVHRRAMEVHVVQHSFLQSMSSVPLQAAPPPLPSRTIRSRPGHTRGAGVTKTVVALCVLFLVSFLPWMIYPLAAKTDVALNTPPGLTVVTLFLLGCAASPWLIVLLTPTLRNHVTGQLRRIGSSTFTT</sequence>
<dbReference type="PRINTS" id="PR00237">
    <property type="entry name" value="GPCRRHODOPSN"/>
</dbReference>
<comment type="subcellular location">
    <subcellularLocation>
        <location evidence="1">Cell membrane</location>
        <topology evidence="1">Multi-pass membrane protein</topology>
    </subcellularLocation>
</comment>
<dbReference type="GO" id="GO:0005886">
    <property type="term" value="C:plasma membrane"/>
    <property type="evidence" value="ECO:0007669"/>
    <property type="project" value="UniProtKB-SubCell"/>
</dbReference>
<evidence type="ECO:0000256" key="8">
    <source>
        <dbReference type="ARBA" id="ARBA00023224"/>
    </source>
</evidence>